<reference evidence="4 5" key="1">
    <citation type="submission" date="2017-10" db="EMBL/GenBank/DDBJ databases">
        <title>Sequencing the genomes of 1000 actinobacteria strains.</title>
        <authorList>
            <person name="Klenk H.-P."/>
        </authorList>
    </citation>
    <scope>NUCLEOTIDE SEQUENCE [LARGE SCALE GENOMIC DNA]</scope>
    <source>
        <strain evidence="4 5">DSM 15597</strain>
    </source>
</reference>
<dbReference type="PROSITE" id="PS51462">
    <property type="entry name" value="NUDIX"/>
    <property type="match status" value="1"/>
</dbReference>
<comment type="caution">
    <text evidence="4">The sequence shown here is derived from an EMBL/GenBank/DDBJ whole genome shotgun (WGS) entry which is preliminary data.</text>
</comment>
<dbReference type="InterPro" id="IPR020084">
    <property type="entry name" value="NUDIX_hydrolase_CS"/>
</dbReference>
<evidence type="ECO:0000313" key="4">
    <source>
        <dbReference type="EMBL" id="PFG18030.1"/>
    </source>
</evidence>
<gene>
    <name evidence="4" type="ORF">ATK74_2610</name>
</gene>
<dbReference type="RefSeq" id="WP_098461415.1">
    <property type="nucleotide sequence ID" value="NZ_PDJC01000001.1"/>
</dbReference>
<dbReference type="InterPro" id="IPR000086">
    <property type="entry name" value="NUDIX_hydrolase_dom"/>
</dbReference>
<dbReference type="SUPFAM" id="SSF55811">
    <property type="entry name" value="Nudix"/>
    <property type="match status" value="1"/>
</dbReference>
<evidence type="ECO:0000256" key="1">
    <source>
        <dbReference type="ARBA" id="ARBA00001946"/>
    </source>
</evidence>
<dbReference type="AlphaFoldDB" id="A0A2A9CWM1"/>
<protein>
    <submittedName>
        <fullName evidence="4">ADP-ribose pyrophosphatase YjhB (NUDIX family)</fullName>
    </submittedName>
</protein>
<dbReference type="Pfam" id="PF00293">
    <property type="entry name" value="NUDIX"/>
    <property type="match status" value="1"/>
</dbReference>
<keyword evidence="2" id="KW-0378">Hydrolase</keyword>
<dbReference type="CDD" id="cd18879">
    <property type="entry name" value="NUDIX_Hydrolase"/>
    <property type="match status" value="1"/>
</dbReference>
<dbReference type="Gene3D" id="3.90.79.10">
    <property type="entry name" value="Nucleoside Triphosphate Pyrophosphohydrolase"/>
    <property type="match status" value="1"/>
</dbReference>
<dbReference type="GO" id="GO:0016787">
    <property type="term" value="F:hydrolase activity"/>
    <property type="evidence" value="ECO:0007669"/>
    <property type="project" value="UniProtKB-KW"/>
</dbReference>
<dbReference type="Proteomes" id="UP000226079">
    <property type="component" value="Unassembled WGS sequence"/>
</dbReference>
<dbReference type="PANTHER" id="PTHR43046">
    <property type="entry name" value="GDP-MANNOSE MANNOSYL HYDROLASE"/>
    <property type="match status" value="1"/>
</dbReference>
<feature type="domain" description="Nudix hydrolase" evidence="3">
    <location>
        <begin position="19"/>
        <end position="151"/>
    </location>
</feature>
<accession>A0A2A9CWM1</accession>
<dbReference type="PROSITE" id="PS00893">
    <property type="entry name" value="NUDIX_BOX"/>
    <property type="match status" value="1"/>
</dbReference>
<keyword evidence="5" id="KW-1185">Reference proteome</keyword>
<proteinExistence type="predicted"/>
<organism evidence="4 5">
    <name type="scientific">Propionicimonas paludicola</name>
    <dbReference type="NCBI Taxonomy" id="185243"/>
    <lineage>
        <taxon>Bacteria</taxon>
        <taxon>Bacillati</taxon>
        <taxon>Actinomycetota</taxon>
        <taxon>Actinomycetes</taxon>
        <taxon>Propionibacteriales</taxon>
        <taxon>Nocardioidaceae</taxon>
        <taxon>Propionicimonas</taxon>
    </lineage>
</organism>
<dbReference type="OrthoDB" id="9814308at2"/>
<dbReference type="EMBL" id="PDJC01000001">
    <property type="protein sequence ID" value="PFG18030.1"/>
    <property type="molecule type" value="Genomic_DNA"/>
</dbReference>
<dbReference type="PANTHER" id="PTHR43046:SF16">
    <property type="entry name" value="ADP-RIBOSE PYROPHOSPHATASE YJHB-RELATED"/>
    <property type="match status" value="1"/>
</dbReference>
<evidence type="ECO:0000256" key="2">
    <source>
        <dbReference type="ARBA" id="ARBA00022801"/>
    </source>
</evidence>
<name>A0A2A9CWM1_9ACTN</name>
<dbReference type="InterPro" id="IPR015797">
    <property type="entry name" value="NUDIX_hydrolase-like_dom_sf"/>
</dbReference>
<evidence type="ECO:0000259" key="3">
    <source>
        <dbReference type="PROSITE" id="PS51462"/>
    </source>
</evidence>
<evidence type="ECO:0000313" key="5">
    <source>
        <dbReference type="Proteomes" id="UP000226079"/>
    </source>
</evidence>
<comment type="cofactor">
    <cofactor evidence="1">
        <name>Mg(2+)</name>
        <dbReference type="ChEBI" id="CHEBI:18420"/>
    </cofactor>
</comment>
<sequence length="158" mass="17177">MATPEFILTLREQIGTARLWLSGATAVVIRPTPSGEEVLLVCRTDNGQWTPVSGIIDPGEQPHLAALREVVEEAGVVAEVENLVWLTVTDVVTYANGDQTQYIDHVFRCRWVSGEPFPADGEATEAAFFAADALPPMTEDHARRVELALADPPRTVLG</sequence>